<sequence>MAVYNFAHPVFLTILLSTLTRAASFVPCPLLGPRFPILSSTSSSKIVQEGSKNLTDAFDAYLTKGDGVFNTITPNTTSFKLGKANLYEYHHNADSLANATKGVSNVDADSIYRIGDLTTLLTTFLFLVEAGESHWDEPISKWVPELRDIGFDNVIRSVQWDKITLGDLAAHLSGIGRHSPIQAIDTDVAILLANFGSVNDSTASSCGIGSSACDRAEFLSYIATRPPVFSSAATPVFSNAGFIILAYALETIKGRPFADLLQGSILGPLHMSNTSLLSAPIQNSVLPSTVLNTGFDDAISAEGPFNVHFSSVSDLSTALRAILSSQFLDQAVTNRWLKPVSQTSNLVNTVGRPWEIYSLTVSGNEPTIPIYQVRGNVGLYSSHVGLVPDYNVGFVMPAADSERNPDLNADIIATQMIPVLEENAIVQASAVFGGTYGSNSTASLTIAQATDSTTGLSVTTFTANGTDLRSIYAKLNRIKPENLSVRLYPTDLRQKIGGGEKIVFRAIFQGMSDIGDAGTPTCDTWRSIDALQVNERGVDEFVFEVVGVSSTRSKSFLHVQSAVTCSAMGKLSGAGK</sequence>
<feature type="domain" description="Beta-lactamase-like ARB-00930-like C-terminal" evidence="3">
    <location>
        <begin position="425"/>
        <end position="546"/>
    </location>
</feature>
<evidence type="ECO:0000256" key="1">
    <source>
        <dbReference type="SAM" id="SignalP"/>
    </source>
</evidence>
<organism evidence="4 5">
    <name type="scientific">Lophiostoma macrostomum CBS 122681</name>
    <dbReference type="NCBI Taxonomy" id="1314788"/>
    <lineage>
        <taxon>Eukaryota</taxon>
        <taxon>Fungi</taxon>
        <taxon>Dikarya</taxon>
        <taxon>Ascomycota</taxon>
        <taxon>Pezizomycotina</taxon>
        <taxon>Dothideomycetes</taxon>
        <taxon>Pleosporomycetidae</taxon>
        <taxon>Pleosporales</taxon>
        <taxon>Lophiostomataceae</taxon>
        <taxon>Lophiostoma</taxon>
    </lineage>
</organism>
<dbReference type="SUPFAM" id="SSF56601">
    <property type="entry name" value="beta-lactamase/transpeptidase-like"/>
    <property type="match status" value="1"/>
</dbReference>
<dbReference type="InterPro" id="IPR001466">
    <property type="entry name" value="Beta-lactam-related"/>
</dbReference>
<reference evidence="4" key="1">
    <citation type="journal article" date="2020" name="Stud. Mycol.">
        <title>101 Dothideomycetes genomes: a test case for predicting lifestyles and emergence of pathogens.</title>
        <authorList>
            <person name="Haridas S."/>
            <person name="Albert R."/>
            <person name="Binder M."/>
            <person name="Bloem J."/>
            <person name="Labutti K."/>
            <person name="Salamov A."/>
            <person name="Andreopoulos B."/>
            <person name="Baker S."/>
            <person name="Barry K."/>
            <person name="Bills G."/>
            <person name="Bluhm B."/>
            <person name="Cannon C."/>
            <person name="Castanera R."/>
            <person name="Culley D."/>
            <person name="Daum C."/>
            <person name="Ezra D."/>
            <person name="Gonzalez J."/>
            <person name="Henrissat B."/>
            <person name="Kuo A."/>
            <person name="Liang C."/>
            <person name="Lipzen A."/>
            <person name="Lutzoni F."/>
            <person name="Magnuson J."/>
            <person name="Mondo S."/>
            <person name="Nolan M."/>
            <person name="Ohm R."/>
            <person name="Pangilinan J."/>
            <person name="Park H.-J."/>
            <person name="Ramirez L."/>
            <person name="Alfaro M."/>
            <person name="Sun H."/>
            <person name="Tritt A."/>
            <person name="Yoshinaga Y."/>
            <person name="Zwiers L.-H."/>
            <person name="Turgeon B."/>
            <person name="Goodwin S."/>
            <person name="Spatafora J."/>
            <person name="Crous P."/>
            <person name="Grigoriev I."/>
        </authorList>
    </citation>
    <scope>NUCLEOTIDE SEQUENCE</scope>
    <source>
        <strain evidence="4">CBS 122681</strain>
    </source>
</reference>
<feature type="chain" id="PRO_5025467347" evidence="1">
    <location>
        <begin position="23"/>
        <end position="576"/>
    </location>
</feature>
<dbReference type="Gene3D" id="3.40.710.10">
    <property type="entry name" value="DD-peptidase/beta-lactamase superfamily"/>
    <property type="match status" value="1"/>
</dbReference>
<dbReference type="InterPro" id="IPR058664">
    <property type="entry name" value="ARB_00930-like_C"/>
</dbReference>
<proteinExistence type="predicted"/>
<dbReference type="EMBL" id="MU004432">
    <property type="protein sequence ID" value="KAF2651180.1"/>
    <property type="molecule type" value="Genomic_DNA"/>
</dbReference>
<dbReference type="Pfam" id="PF26335">
    <property type="entry name" value="ARB_00930_C"/>
    <property type="match status" value="1"/>
</dbReference>
<evidence type="ECO:0000259" key="2">
    <source>
        <dbReference type="Pfam" id="PF00144"/>
    </source>
</evidence>
<evidence type="ECO:0000259" key="3">
    <source>
        <dbReference type="Pfam" id="PF26335"/>
    </source>
</evidence>
<dbReference type="AlphaFoldDB" id="A0A6A6SUA8"/>
<keyword evidence="1" id="KW-0732">Signal</keyword>
<dbReference type="PANTHER" id="PTHR22935">
    <property type="entry name" value="PENICILLIN-BINDING PROTEIN"/>
    <property type="match status" value="1"/>
</dbReference>
<dbReference type="InterPro" id="IPR012338">
    <property type="entry name" value="Beta-lactam/transpept-like"/>
</dbReference>
<dbReference type="PANTHER" id="PTHR22935:SF97">
    <property type="entry name" value="BETA-LACTAMASE-RELATED DOMAIN-CONTAINING PROTEIN"/>
    <property type="match status" value="1"/>
</dbReference>
<gene>
    <name evidence="4" type="ORF">K491DRAFT_682356</name>
</gene>
<dbReference type="OrthoDB" id="10250282at2759"/>
<evidence type="ECO:0000313" key="4">
    <source>
        <dbReference type="EMBL" id="KAF2651180.1"/>
    </source>
</evidence>
<feature type="signal peptide" evidence="1">
    <location>
        <begin position="1"/>
        <end position="22"/>
    </location>
</feature>
<protein>
    <submittedName>
        <fullName evidence="4">Alkaline D-peptidase</fullName>
    </submittedName>
</protein>
<feature type="domain" description="Beta-lactamase-related" evidence="2">
    <location>
        <begin position="97"/>
        <end position="410"/>
    </location>
</feature>
<name>A0A6A6SUA8_9PLEO</name>
<dbReference type="Proteomes" id="UP000799324">
    <property type="component" value="Unassembled WGS sequence"/>
</dbReference>
<dbReference type="Pfam" id="PF00144">
    <property type="entry name" value="Beta-lactamase"/>
    <property type="match status" value="1"/>
</dbReference>
<evidence type="ECO:0000313" key="5">
    <source>
        <dbReference type="Proteomes" id="UP000799324"/>
    </source>
</evidence>
<dbReference type="InterPro" id="IPR051478">
    <property type="entry name" value="Beta-lactamase-like_AB/R"/>
</dbReference>
<keyword evidence="5" id="KW-1185">Reference proteome</keyword>
<accession>A0A6A6SUA8</accession>